<name>A0AAV8Z3D6_9CUCU</name>
<evidence type="ECO:0000256" key="5">
    <source>
        <dbReference type="ARBA" id="ARBA00023242"/>
    </source>
</evidence>
<dbReference type="GO" id="GO:0005634">
    <property type="term" value="C:nucleus"/>
    <property type="evidence" value="ECO:0007669"/>
    <property type="project" value="UniProtKB-SubCell"/>
</dbReference>
<dbReference type="AlphaFoldDB" id="A0AAV8Z3D6"/>
<evidence type="ECO:0000256" key="2">
    <source>
        <dbReference type="ARBA" id="ARBA00022723"/>
    </source>
</evidence>
<keyword evidence="7" id="KW-1185">Reference proteome</keyword>
<dbReference type="GO" id="GO:0008270">
    <property type="term" value="F:zinc ion binding"/>
    <property type="evidence" value="ECO:0007669"/>
    <property type="project" value="UniProtKB-KW"/>
</dbReference>
<evidence type="ECO:0000313" key="6">
    <source>
        <dbReference type="EMBL" id="KAJ8958587.1"/>
    </source>
</evidence>
<keyword evidence="3" id="KW-0863">Zinc-finger</keyword>
<gene>
    <name evidence="6" type="ORF">NQ318_016308</name>
</gene>
<evidence type="ECO:0008006" key="8">
    <source>
        <dbReference type="Google" id="ProtNLM"/>
    </source>
</evidence>
<evidence type="ECO:0000313" key="7">
    <source>
        <dbReference type="Proteomes" id="UP001162162"/>
    </source>
</evidence>
<dbReference type="PANTHER" id="PTHR46481:SF10">
    <property type="entry name" value="ZINC FINGER BED DOMAIN-CONTAINING PROTEIN 39"/>
    <property type="match status" value="1"/>
</dbReference>
<accession>A0AAV8Z3D6</accession>
<evidence type="ECO:0000256" key="3">
    <source>
        <dbReference type="ARBA" id="ARBA00022771"/>
    </source>
</evidence>
<organism evidence="6 7">
    <name type="scientific">Aromia moschata</name>
    <dbReference type="NCBI Taxonomy" id="1265417"/>
    <lineage>
        <taxon>Eukaryota</taxon>
        <taxon>Metazoa</taxon>
        <taxon>Ecdysozoa</taxon>
        <taxon>Arthropoda</taxon>
        <taxon>Hexapoda</taxon>
        <taxon>Insecta</taxon>
        <taxon>Pterygota</taxon>
        <taxon>Neoptera</taxon>
        <taxon>Endopterygota</taxon>
        <taxon>Coleoptera</taxon>
        <taxon>Polyphaga</taxon>
        <taxon>Cucujiformia</taxon>
        <taxon>Chrysomeloidea</taxon>
        <taxon>Cerambycidae</taxon>
        <taxon>Cerambycinae</taxon>
        <taxon>Callichromatini</taxon>
        <taxon>Aromia</taxon>
    </lineage>
</organism>
<dbReference type="InterPro" id="IPR012337">
    <property type="entry name" value="RNaseH-like_sf"/>
</dbReference>
<protein>
    <recommendedName>
        <fullName evidence="8">DUF659 domain-containing protein</fullName>
    </recommendedName>
</protein>
<dbReference type="SUPFAM" id="SSF53098">
    <property type="entry name" value="Ribonuclease H-like"/>
    <property type="match status" value="1"/>
</dbReference>
<keyword evidence="2" id="KW-0479">Metal-binding</keyword>
<comment type="caution">
    <text evidence="6">The sequence shown here is derived from an EMBL/GenBank/DDBJ whole genome shotgun (WGS) entry which is preliminary data.</text>
</comment>
<dbReference type="InterPro" id="IPR052035">
    <property type="entry name" value="ZnF_BED_domain_contain"/>
</dbReference>
<sequence length="444" mass="51837">MSSALFPLYAHRVNKFIDEYPDLQYNGSEVVCVVCNKKLLCWKRSMCNAHVNSTGHKRKVRGENLYIEFMCNLIFMLSACNVSFNVVQKQPFRQFWKKYIPQWKLPSSETLRQYLPQVRRGLDSISQPYLLACKRLQQCSGDTITELVKSTLEQFEISNGQVLMFVSDDVAYMIRAGHLLKSVYPHLIHITCIIRTLHLVEDTIRKCYPQVDQLIAETKAVFTKSPKRIREFHNLCTGIPEPPQPILTRWGTWLNAVFYYVQNFEAIKTVVFQFNSKEAECIKKSQQQFQNEQVYADLQTIRKNYTAIVIRDAIRQFQNTSLSLMESLHIIDQLKTQLQTVGDKIGVIVKEKFETLLRKNPDLDRLRNIYTNSVPEDPLTEFKEHFAYASLTSLDIERSFSLYKNIFTPRRTKLQEKTVETHLMLQMFNYASEGKPELPSEQNL</sequence>
<keyword evidence="4" id="KW-0862">Zinc</keyword>
<evidence type="ECO:0000256" key="4">
    <source>
        <dbReference type="ARBA" id="ARBA00022833"/>
    </source>
</evidence>
<comment type="subcellular location">
    <subcellularLocation>
        <location evidence="1">Nucleus</location>
    </subcellularLocation>
</comment>
<dbReference type="Proteomes" id="UP001162162">
    <property type="component" value="Unassembled WGS sequence"/>
</dbReference>
<dbReference type="EMBL" id="JAPWTK010000016">
    <property type="protein sequence ID" value="KAJ8958587.1"/>
    <property type="molecule type" value="Genomic_DNA"/>
</dbReference>
<keyword evidence="5" id="KW-0539">Nucleus</keyword>
<reference evidence="6" key="1">
    <citation type="journal article" date="2023" name="Insect Mol. Biol.">
        <title>Genome sequencing provides insights into the evolution of gene families encoding plant cell wall-degrading enzymes in longhorned beetles.</title>
        <authorList>
            <person name="Shin N.R."/>
            <person name="Okamura Y."/>
            <person name="Kirsch R."/>
            <person name="Pauchet Y."/>
        </authorList>
    </citation>
    <scope>NUCLEOTIDE SEQUENCE</scope>
    <source>
        <strain evidence="6">AMC_N1</strain>
    </source>
</reference>
<proteinExistence type="predicted"/>
<dbReference type="PANTHER" id="PTHR46481">
    <property type="entry name" value="ZINC FINGER BED DOMAIN-CONTAINING PROTEIN 4"/>
    <property type="match status" value="1"/>
</dbReference>
<evidence type="ECO:0000256" key="1">
    <source>
        <dbReference type="ARBA" id="ARBA00004123"/>
    </source>
</evidence>